<reference evidence="1" key="1">
    <citation type="journal article" date="2019" name="bioRxiv">
        <title>The Genome of the Zebra Mussel, Dreissena polymorpha: A Resource for Invasive Species Research.</title>
        <authorList>
            <person name="McCartney M.A."/>
            <person name="Auch B."/>
            <person name="Kono T."/>
            <person name="Mallez S."/>
            <person name="Zhang Y."/>
            <person name="Obille A."/>
            <person name="Becker A."/>
            <person name="Abrahante J.E."/>
            <person name="Garbe J."/>
            <person name="Badalamenti J.P."/>
            <person name="Herman A."/>
            <person name="Mangelson H."/>
            <person name="Liachko I."/>
            <person name="Sullivan S."/>
            <person name="Sone E.D."/>
            <person name="Koren S."/>
            <person name="Silverstein K.A.T."/>
            <person name="Beckman K.B."/>
            <person name="Gohl D.M."/>
        </authorList>
    </citation>
    <scope>NUCLEOTIDE SEQUENCE</scope>
    <source>
        <strain evidence="1">Duluth1</strain>
        <tissue evidence="1">Whole animal</tissue>
    </source>
</reference>
<reference evidence="1" key="2">
    <citation type="submission" date="2020-11" db="EMBL/GenBank/DDBJ databases">
        <authorList>
            <person name="McCartney M.A."/>
            <person name="Auch B."/>
            <person name="Kono T."/>
            <person name="Mallez S."/>
            <person name="Becker A."/>
            <person name="Gohl D.M."/>
            <person name="Silverstein K.A.T."/>
            <person name="Koren S."/>
            <person name="Bechman K.B."/>
            <person name="Herman A."/>
            <person name="Abrahante J.E."/>
            <person name="Garbe J."/>
        </authorList>
    </citation>
    <scope>NUCLEOTIDE SEQUENCE</scope>
    <source>
        <strain evidence="1">Duluth1</strain>
        <tissue evidence="1">Whole animal</tissue>
    </source>
</reference>
<dbReference type="EMBL" id="JAIWYP010000014">
    <property type="protein sequence ID" value="KAH3707655.1"/>
    <property type="molecule type" value="Genomic_DNA"/>
</dbReference>
<protein>
    <submittedName>
        <fullName evidence="1">Uncharacterized protein</fullName>
    </submittedName>
</protein>
<dbReference type="Proteomes" id="UP000828390">
    <property type="component" value="Unassembled WGS sequence"/>
</dbReference>
<evidence type="ECO:0000313" key="2">
    <source>
        <dbReference type="Proteomes" id="UP000828390"/>
    </source>
</evidence>
<dbReference type="AlphaFoldDB" id="A0A9D3YUM4"/>
<gene>
    <name evidence="1" type="ORF">DPMN_067065</name>
</gene>
<keyword evidence="2" id="KW-1185">Reference proteome</keyword>
<accession>A0A9D3YUM4</accession>
<comment type="caution">
    <text evidence="1">The sequence shown here is derived from an EMBL/GenBank/DDBJ whole genome shotgun (WGS) entry which is preliminary data.</text>
</comment>
<organism evidence="1 2">
    <name type="scientific">Dreissena polymorpha</name>
    <name type="common">Zebra mussel</name>
    <name type="synonym">Mytilus polymorpha</name>
    <dbReference type="NCBI Taxonomy" id="45954"/>
    <lineage>
        <taxon>Eukaryota</taxon>
        <taxon>Metazoa</taxon>
        <taxon>Spiralia</taxon>
        <taxon>Lophotrochozoa</taxon>
        <taxon>Mollusca</taxon>
        <taxon>Bivalvia</taxon>
        <taxon>Autobranchia</taxon>
        <taxon>Heteroconchia</taxon>
        <taxon>Euheterodonta</taxon>
        <taxon>Imparidentia</taxon>
        <taxon>Neoheterodontei</taxon>
        <taxon>Myida</taxon>
        <taxon>Dreissenoidea</taxon>
        <taxon>Dreissenidae</taxon>
        <taxon>Dreissena</taxon>
    </lineage>
</organism>
<name>A0A9D3YUM4_DREPO</name>
<proteinExistence type="predicted"/>
<evidence type="ECO:0000313" key="1">
    <source>
        <dbReference type="EMBL" id="KAH3707655.1"/>
    </source>
</evidence>
<sequence>MRTNVLTKFHEQQLTRFNYSHKNGTIFELIRNIIKNKYWTKHFHEHRTMNVASSLRFHEHRTINVATSVLTYYIKENASPPWRHFFQATETIFKLVQDMIGTYLLTRKHAPGPGGHCHDDLTTCVSSRKKCPPLGSHVFQATKTISNSSKISYGENLLTKCYEDWTIYVVTRV</sequence>